<evidence type="ECO:0000256" key="5">
    <source>
        <dbReference type="ARBA" id="ARBA00023136"/>
    </source>
</evidence>
<reference evidence="7" key="1">
    <citation type="submission" date="2022-09" db="EMBL/GenBank/DDBJ databases">
        <title>Tahibacter sp. nov., isolated from a fresh water.</title>
        <authorList>
            <person name="Baek J.H."/>
            <person name="Lee J.K."/>
            <person name="Kim J.M."/>
            <person name="Jeon C.O."/>
        </authorList>
    </citation>
    <scope>NUCLEOTIDE SEQUENCE</scope>
    <source>
        <strain evidence="7">W38</strain>
    </source>
</reference>
<dbReference type="PANTHER" id="PTHR30086">
    <property type="entry name" value="ARGININE EXPORTER PROTEIN ARGO"/>
    <property type="match status" value="1"/>
</dbReference>
<feature type="transmembrane region" description="Helical" evidence="6">
    <location>
        <begin position="149"/>
        <end position="171"/>
    </location>
</feature>
<evidence type="ECO:0000256" key="3">
    <source>
        <dbReference type="ARBA" id="ARBA00022692"/>
    </source>
</evidence>
<evidence type="ECO:0000313" key="7">
    <source>
        <dbReference type="EMBL" id="UXI67722.1"/>
    </source>
</evidence>
<dbReference type="Pfam" id="PF01810">
    <property type="entry name" value="LysE"/>
    <property type="match status" value="1"/>
</dbReference>
<name>A0ABY6BIP4_9GAMM</name>
<feature type="transmembrane region" description="Helical" evidence="6">
    <location>
        <begin position="42"/>
        <end position="65"/>
    </location>
</feature>
<dbReference type="PANTHER" id="PTHR30086:SF20">
    <property type="entry name" value="ARGININE EXPORTER PROTEIN ARGO-RELATED"/>
    <property type="match status" value="1"/>
</dbReference>
<keyword evidence="4 6" id="KW-1133">Transmembrane helix</keyword>
<keyword evidence="3 6" id="KW-0812">Transmembrane</keyword>
<keyword evidence="8" id="KW-1185">Reference proteome</keyword>
<proteinExistence type="predicted"/>
<dbReference type="Proteomes" id="UP001064632">
    <property type="component" value="Chromosome"/>
</dbReference>
<feature type="transmembrane region" description="Helical" evidence="6">
    <location>
        <begin position="71"/>
        <end position="91"/>
    </location>
</feature>
<feature type="transmembrane region" description="Helical" evidence="6">
    <location>
        <begin position="6"/>
        <end position="30"/>
    </location>
</feature>
<gene>
    <name evidence="7" type="ORF">N4264_23800</name>
</gene>
<evidence type="ECO:0000256" key="2">
    <source>
        <dbReference type="ARBA" id="ARBA00022475"/>
    </source>
</evidence>
<keyword evidence="5 6" id="KW-0472">Membrane</keyword>
<evidence type="ECO:0000256" key="1">
    <source>
        <dbReference type="ARBA" id="ARBA00004651"/>
    </source>
</evidence>
<dbReference type="EMBL" id="CP104694">
    <property type="protein sequence ID" value="UXI67722.1"/>
    <property type="molecule type" value="Genomic_DNA"/>
</dbReference>
<accession>A0ABY6BIP4</accession>
<evidence type="ECO:0000256" key="6">
    <source>
        <dbReference type="SAM" id="Phobius"/>
    </source>
</evidence>
<feature type="transmembrane region" description="Helical" evidence="6">
    <location>
        <begin position="124"/>
        <end position="143"/>
    </location>
</feature>
<sequence>MNGVENWVAFVTAATLVILSPGPATVYVAGLAPRSTATALRAVAGIVLGDVVLMVASAVGMAAVLARWPTLLVVMKFAGAAYIGWLGIGLLRRPRDGAAAAGASTARGGFWKALGITLTNPKPLLFFAVFFPSFISSSAPSWVLTWTTLAALFEVFNLLYFLGVIGVVVMLRRSAATWSVAQLDRFSGAGLLACSALLLAAAIR</sequence>
<dbReference type="RefSeq" id="WP_261694692.1">
    <property type="nucleotide sequence ID" value="NZ_CP104694.1"/>
</dbReference>
<evidence type="ECO:0000256" key="4">
    <source>
        <dbReference type="ARBA" id="ARBA00022989"/>
    </source>
</evidence>
<evidence type="ECO:0000313" key="8">
    <source>
        <dbReference type="Proteomes" id="UP001064632"/>
    </source>
</evidence>
<dbReference type="InterPro" id="IPR001123">
    <property type="entry name" value="LeuE-type"/>
</dbReference>
<organism evidence="7 8">
    <name type="scientific">Tahibacter amnicola</name>
    <dbReference type="NCBI Taxonomy" id="2976241"/>
    <lineage>
        <taxon>Bacteria</taxon>
        <taxon>Pseudomonadati</taxon>
        <taxon>Pseudomonadota</taxon>
        <taxon>Gammaproteobacteria</taxon>
        <taxon>Lysobacterales</taxon>
        <taxon>Rhodanobacteraceae</taxon>
        <taxon>Tahibacter</taxon>
    </lineage>
</organism>
<feature type="transmembrane region" description="Helical" evidence="6">
    <location>
        <begin position="183"/>
        <end position="203"/>
    </location>
</feature>
<keyword evidence="2" id="KW-1003">Cell membrane</keyword>
<comment type="subcellular location">
    <subcellularLocation>
        <location evidence="1">Cell membrane</location>
        <topology evidence="1">Multi-pass membrane protein</topology>
    </subcellularLocation>
</comment>
<protein>
    <submittedName>
        <fullName evidence="7">LysE family transporter</fullName>
    </submittedName>
</protein>